<reference evidence="5 6" key="1">
    <citation type="submission" date="2020-03" db="EMBL/GenBank/DDBJ databases">
        <title>Complete genome of Arcanobacterium buesumensis sp. nov. strain 2701.</title>
        <authorList>
            <person name="Borowiak M."/>
            <person name="Alssahen M."/>
            <person name="Laemmler C."/>
            <person name="Malorny B."/>
            <person name="Hassan A."/>
            <person name="Prenger-Berninghoff E."/>
            <person name="Ploetz M."/>
            <person name="Abdulmawjood A."/>
        </authorList>
    </citation>
    <scope>NUCLEOTIDE SEQUENCE [LARGE SCALE GENOMIC DNA]</scope>
    <source>
        <strain evidence="5 6">2701</strain>
    </source>
</reference>
<dbReference type="GO" id="GO:0003676">
    <property type="term" value="F:nucleic acid binding"/>
    <property type="evidence" value="ECO:0007669"/>
    <property type="project" value="InterPro"/>
</dbReference>
<dbReference type="SUPFAM" id="SSF53098">
    <property type="entry name" value="Ribonuclease H-like"/>
    <property type="match status" value="1"/>
</dbReference>
<keyword evidence="6" id="KW-1185">Reference proteome</keyword>
<sequence length="228" mass="25672">MWTSHPMVGFDTETTGIDPTQERLVTASVIIVDSNEVTRHYWLADPGVEIPLQAQNVHGISTEQARREGQAIDKVLNDVADLLCHHMAAGHPIVAFNAAYDVTLMECELQRHGLPTLAERLGRAVGPVIDPYMLDRAVDRYRRGKRRLENLAEHYGVAEDDSFHNAEADVLATLRVLGAMLRRYPQLAEETLESLMETQRQTYTEFQQYLASRNGQRVTGPLPWPVTV</sequence>
<evidence type="ECO:0000256" key="2">
    <source>
        <dbReference type="ARBA" id="ARBA00022801"/>
    </source>
</evidence>
<name>A0A6H2EMH2_9ACTO</name>
<dbReference type="EMBL" id="CP050804">
    <property type="protein sequence ID" value="QJC22252.1"/>
    <property type="molecule type" value="Genomic_DNA"/>
</dbReference>
<dbReference type="AlphaFoldDB" id="A0A6H2EMH2"/>
<evidence type="ECO:0000259" key="4">
    <source>
        <dbReference type="SMART" id="SM00479"/>
    </source>
</evidence>
<dbReference type="PANTHER" id="PTHR30231">
    <property type="entry name" value="DNA POLYMERASE III SUBUNIT EPSILON"/>
    <property type="match status" value="1"/>
</dbReference>
<dbReference type="KEGG" id="arca:HC352_06840"/>
<dbReference type="RefSeq" id="WP_168918183.1">
    <property type="nucleotide sequence ID" value="NZ_CP050804.1"/>
</dbReference>
<dbReference type="GO" id="GO:0008408">
    <property type="term" value="F:3'-5' exonuclease activity"/>
    <property type="evidence" value="ECO:0007669"/>
    <property type="project" value="TreeGrafter"/>
</dbReference>
<keyword evidence="1" id="KW-0540">Nuclease</keyword>
<dbReference type="InterPro" id="IPR013520">
    <property type="entry name" value="Ribonucl_H"/>
</dbReference>
<evidence type="ECO:0000313" key="5">
    <source>
        <dbReference type="EMBL" id="QJC22252.1"/>
    </source>
</evidence>
<dbReference type="Proteomes" id="UP000502298">
    <property type="component" value="Chromosome"/>
</dbReference>
<dbReference type="InterPro" id="IPR012337">
    <property type="entry name" value="RNaseH-like_sf"/>
</dbReference>
<protein>
    <submittedName>
        <fullName evidence="5">DNA polymerase III subunit epsilon</fullName>
    </submittedName>
</protein>
<evidence type="ECO:0000256" key="1">
    <source>
        <dbReference type="ARBA" id="ARBA00022722"/>
    </source>
</evidence>
<dbReference type="SMART" id="SM00479">
    <property type="entry name" value="EXOIII"/>
    <property type="match status" value="1"/>
</dbReference>
<proteinExistence type="predicted"/>
<keyword evidence="3" id="KW-0269">Exonuclease</keyword>
<organism evidence="5 6">
    <name type="scientific">Arcanobacterium buesumense</name>
    <dbReference type="NCBI Taxonomy" id="2722751"/>
    <lineage>
        <taxon>Bacteria</taxon>
        <taxon>Bacillati</taxon>
        <taxon>Actinomycetota</taxon>
        <taxon>Actinomycetes</taxon>
        <taxon>Actinomycetales</taxon>
        <taxon>Actinomycetaceae</taxon>
        <taxon>Arcanobacterium</taxon>
    </lineage>
</organism>
<keyword evidence="2" id="KW-0378">Hydrolase</keyword>
<dbReference type="PANTHER" id="PTHR30231:SF4">
    <property type="entry name" value="PROTEIN NEN2"/>
    <property type="match status" value="1"/>
</dbReference>
<dbReference type="GO" id="GO:0005829">
    <property type="term" value="C:cytosol"/>
    <property type="evidence" value="ECO:0007669"/>
    <property type="project" value="TreeGrafter"/>
</dbReference>
<dbReference type="NCBIfam" id="NF005927">
    <property type="entry name" value="PRK07942.1"/>
    <property type="match status" value="1"/>
</dbReference>
<dbReference type="CDD" id="cd06127">
    <property type="entry name" value="DEDDh"/>
    <property type="match status" value="1"/>
</dbReference>
<evidence type="ECO:0000256" key="3">
    <source>
        <dbReference type="ARBA" id="ARBA00022839"/>
    </source>
</evidence>
<gene>
    <name evidence="5" type="ORF">HC352_06840</name>
</gene>
<dbReference type="Gene3D" id="3.30.420.10">
    <property type="entry name" value="Ribonuclease H-like superfamily/Ribonuclease H"/>
    <property type="match status" value="1"/>
</dbReference>
<dbReference type="InterPro" id="IPR036397">
    <property type="entry name" value="RNaseH_sf"/>
</dbReference>
<accession>A0A6H2EMH2</accession>
<dbReference type="Pfam" id="PF00929">
    <property type="entry name" value="RNase_T"/>
    <property type="match status" value="1"/>
</dbReference>
<evidence type="ECO:0000313" key="6">
    <source>
        <dbReference type="Proteomes" id="UP000502298"/>
    </source>
</evidence>
<feature type="domain" description="Exonuclease" evidence="4">
    <location>
        <begin position="6"/>
        <end position="186"/>
    </location>
</feature>